<dbReference type="EMBL" id="JACHXA010000001">
    <property type="protein sequence ID" value="MBB3063938.1"/>
    <property type="molecule type" value="Genomic_DNA"/>
</dbReference>
<proteinExistence type="predicted"/>
<accession>A0A839SP21</accession>
<dbReference type="SUPFAM" id="SSF159594">
    <property type="entry name" value="XCC0632-like"/>
    <property type="match status" value="1"/>
</dbReference>
<sequence>MTLAPRIDRTRRTLVQGTGGLALTLALPILSGCAGLVGPRGEPPQLYRLTPKSTFRKDLPQVSWALLIDRPTSGAGIDVPRIALMRSPVTLEYYAKAAWTDRATRMVQGLISESFENTNAIGAVGPEALGLRADFLLKTELREFQVEYFDGGVPIAHVRINAKLVRALDRRILQGRLFGAKVAAAEDKIGAIIEAYDEALNQVLKELVIWTLETGNAEQQQG</sequence>
<name>A0A839SP21_9PROT</name>
<gene>
    <name evidence="2" type="ORF">FHR98_000203</name>
</gene>
<evidence type="ECO:0000259" key="1">
    <source>
        <dbReference type="Pfam" id="PF03886"/>
    </source>
</evidence>
<dbReference type="InterPro" id="IPR005586">
    <property type="entry name" value="ABC_trans_aux"/>
</dbReference>
<dbReference type="PROSITE" id="PS51257">
    <property type="entry name" value="PROKAR_LIPOPROTEIN"/>
    <property type="match status" value="1"/>
</dbReference>
<dbReference type="Gene3D" id="3.40.50.10610">
    <property type="entry name" value="ABC-type transport auxiliary lipoprotein component"/>
    <property type="match status" value="1"/>
</dbReference>
<dbReference type="AlphaFoldDB" id="A0A839SP21"/>
<dbReference type="Proteomes" id="UP000581135">
    <property type="component" value="Unassembled WGS sequence"/>
</dbReference>
<reference evidence="2 3" key="1">
    <citation type="submission" date="2020-08" db="EMBL/GenBank/DDBJ databases">
        <title>Genomic Encyclopedia of Type Strains, Phase III (KMG-III): the genomes of soil and plant-associated and newly described type strains.</title>
        <authorList>
            <person name="Whitman W."/>
        </authorList>
    </citation>
    <scope>NUCLEOTIDE SEQUENCE [LARGE SCALE GENOMIC DNA]</scope>
    <source>
        <strain evidence="2 3">CECT 8803</strain>
    </source>
</reference>
<comment type="caution">
    <text evidence="2">The sequence shown here is derived from an EMBL/GenBank/DDBJ whole genome shotgun (WGS) entry which is preliminary data.</text>
</comment>
<keyword evidence="3" id="KW-1185">Reference proteome</keyword>
<dbReference type="RefSeq" id="WP_183414747.1">
    <property type="nucleotide sequence ID" value="NZ_JACHXA010000001.1"/>
</dbReference>
<evidence type="ECO:0000313" key="2">
    <source>
        <dbReference type="EMBL" id="MBB3063938.1"/>
    </source>
</evidence>
<feature type="domain" description="ABC-type transport auxiliary lipoprotein component" evidence="1">
    <location>
        <begin position="51"/>
        <end position="207"/>
    </location>
</feature>
<protein>
    <submittedName>
        <fullName evidence="2">Cholesterol transport system auxiliary component</fullName>
    </submittedName>
</protein>
<organism evidence="2 3">
    <name type="scientific">Limibacillus halophilus</name>
    <dbReference type="NCBI Taxonomy" id="1579333"/>
    <lineage>
        <taxon>Bacteria</taxon>
        <taxon>Pseudomonadati</taxon>
        <taxon>Pseudomonadota</taxon>
        <taxon>Alphaproteobacteria</taxon>
        <taxon>Rhodospirillales</taxon>
        <taxon>Rhodovibrionaceae</taxon>
        <taxon>Limibacillus</taxon>
    </lineage>
</organism>
<dbReference type="Pfam" id="PF03886">
    <property type="entry name" value="ABC_trans_aux"/>
    <property type="match status" value="1"/>
</dbReference>
<evidence type="ECO:0000313" key="3">
    <source>
        <dbReference type="Proteomes" id="UP000581135"/>
    </source>
</evidence>